<dbReference type="Pfam" id="PF11240">
    <property type="entry name" value="DUF3042"/>
    <property type="match status" value="1"/>
</dbReference>
<feature type="chain" id="PRO_5045505123" evidence="1">
    <location>
        <begin position="27"/>
        <end position="59"/>
    </location>
</feature>
<dbReference type="RefSeq" id="WP_274261843.1">
    <property type="nucleotide sequence ID" value="NZ_CP117884.1"/>
</dbReference>
<name>A0ABY7WWZ7_9LACO</name>
<reference evidence="2 3" key="1">
    <citation type="submission" date="2023-02" db="EMBL/GenBank/DDBJ databases">
        <title>Genome sequence of Lacticaseibacillus sp. KACC 23028.</title>
        <authorList>
            <person name="Kim S."/>
            <person name="Heo J."/>
            <person name="Kwon S.-W."/>
        </authorList>
    </citation>
    <scope>NUCLEOTIDE SEQUENCE [LARGE SCALE GENOMIC DNA]</scope>
    <source>
        <strain evidence="2 3">KACC 23028</strain>
    </source>
</reference>
<evidence type="ECO:0000256" key="1">
    <source>
        <dbReference type="SAM" id="SignalP"/>
    </source>
</evidence>
<organism evidence="2 3">
    <name type="scientific">Lacticaseibacillus pabuli</name>
    <dbReference type="NCBI Taxonomy" id="3025672"/>
    <lineage>
        <taxon>Bacteria</taxon>
        <taxon>Bacillati</taxon>
        <taxon>Bacillota</taxon>
        <taxon>Bacilli</taxon>
        <taxon>Lactobacillales</taxon>
        <taxon>Lactobacillaceae</taxon>
        <taxon>Lacticaseibacillus</taxon>
    </lineage>
</organism>
<evidence type="ECO:0000313" key="3">
    <source>
        <dbReference type="Proteomes" id="UP001220377"/>
    </source>
</evidence>
<dbReference type="Proteomes" id="UP001220377">
    <property type="component" value="Chromosome"/>
</dbReference>
<keyword evidence="1" id="KW-0732">Signal</keyword>
<keyword evidence="3" id="KW-1185">Reference proteome</keyword>
<evidence type="ECO:0000313" key="2">
    <source>
        <dbReference type="EMBL" id="WDF83589.1"/>
    </source>
</evidence>
<accession>A0ABY7WWZ7</accession>
<dbReference type="InterPro" id="IPR021402">
    <property type="entry name" value="DUF3042"/>
</dbReference>
<protein>
    <submittedName>
        <fullName evidence="2">DUF3042 family protein</fullName>
    </submittedName>
</protein>
<dbReference type="EMBL" id="CP117884">
    <property type="protein sequence ID" value="WDF83589.1"/>
    <property type="molecule type" value="Genomic_DNA"/>
</dbReference>
<feature type="signal peptide" evidence="1">
    <location>
        <begin position="1"/>
        <end position="26"/>
    </location>
</feature>
<gene>
    <name evidence="2" type="ORF">PQ472_04965</name>
</gene>
<sequence>MKNKFTFGFVAGSVATIAAVAASVFAFKKAYVEPVETKVEQINDNRRKAIRKSLAAHQG</sequence>
<proteinExistence type="predicted"/>